<dbReference type="InterPro" id="IPR038391">
    <property type="entry name" value="Fucose_iso_dom1_sf"/>
</dbReference>
<dbReference type="PANTHER" id="PTHR37840">
    <property type="entry name" value="L-FUCOSE ISOMERASE"/>
    <property type="match status" value="1"/>
</dbReference>
<keyword evidence="2" id="KW-0479">Metal-binding</keyword>
<dbReference type="Gene3D" id="3.40.50.1070">
    <property type="match status" value="1"/>
</dbReference>
<organism evidence="10 11">
    <name type="scientific">Kosmotoga pacifica</name>
    <dbReference type="NCBI Taxonomy" id="1330330"/>
    <lineage>
        <taxon>Bacteria</taxon>
        <taxon>Thermotogati</taxon>
        <taxon>Thermotogota</taxon>
        <taxon>Thermotogae</taxon>
        <taxon>Kosmotogales</taxon>
        <taxon>Kosmotogaceae</taxon>
        <taxon>Kosmotoga</taxon>
    </lineage>
</organism>
<dbReference type="Pfam" id="PF02952">
    <property type="entry name" value="Fucose_iso_C"/>
    <property type="match status" value="1"/>
</dbReference>
<dbReference type="EMBL" id="CP011232">
    <property type="protein sequence ID" value="AKI97046.1"/>
    <property type="molecule type" value="Genomic_DNA"/>
</dbReference>
<dbReference type="SUPFAM" id="SSF50443">
    <property type="entry name" value="FucI/AraA C-terminal domain-like"/>
    <property type="match status" value="1"/>
</dbReference>
<dbReference type="InterPro" id="IPR038392">
    <property type="entry name" value="Fucose_isomerase_dom2_sf"/>
</dbReference>
<dbReference type="GO" id="GO:0008736">
    <property type="term" value="F:L-fucose isomerase activity"/>
    <property type="evidence" value="ECO:0007669"/>
    <property type="project" value="InterPro"/>
</dbReference>
<dbReference type="InterPro" id="IPR005763">
    <property type="entry name" value="Fucose_isomerase"/>
</dbReference>
<dbReference type="Gene3D" id="3.40.275.10">
    <property type="entry name" value="L-fucose Isomerase, Chain A, domain 2"/>
    <property type="match status" value="1"/>
</dbReference>
<feature type="domain" description="L-fucose isomerase C-terminal" evidence="7">
    <location>
        <begin position="335"/>
        <end position="469"/>
    </location>
</feature>
<keyword evidence="11" id="KW-1185">Reference proteome</keyword>
<dbReference type="KEGG" id="kpf:IX53_03525"/>
<keyword evidence="5" id="KW-0294">Fucose metabolism</keyword>
<evidence type="ECO:0000313" key="10">
    <source>
        <dbReference type="EMBL" id="AKI97046.1"/>
    </source>
</evidence>
<dbReference type="InterPro" id="IPR038393">
    <property type="entry name" value="Fuc_iso_dom3_sf"/>
</dbReference>
<dbReference type="CDD" id="cd00578">
    <property type="entry name" value="L-fuc_L-ara-isomerases"/>
    <property type="match status" value="1"/>
</dbReference>
<dbReference type="GO" id="GO:0042355">
    <property type="term" value="P:L-fucose catabolic process"/>
    <property type="evidence" value="ECO:0007669"/>
    <property type="project" value="TreeGrafter"/>
</dbReference>
<gene>
    <name evidence="10" type="ORF">IX53_03525</name>
</gene>
<keyword evidence="6" id="KW-0119">Carbohydrate metabolism</keyword>
<dbReference type="InterPro" id="IPR012889">
    <property type="entry name" value="Fucose_isomerase_N2"/>
</dbReference>
<evidence type="ECO:0000256" key="1">
    <source>
        <dbReference type="ARBA" id="ARBA00022490"/>
    </source>
</evidence>
<keyword evidence="3" id="KW-0464">Manganese</keyword>
<feature type="domain" description="L-fucose isomerase N-terminal-1" evidence="8">
    <location>
        <begin position="6"/>
        <end position="160"/>
    </location>
</feature>
<dbReference type="PATRIC" id="fig|1330330.3.peg.709"/>
<keyword evidence="4 10" id="KW-0413">Isomerase</keyword>
<evidence type="ECO:0000256" key="3">
    <source>
        <dbReference type="ARBA" id="ARBA00023211"/>
    </source>
</evidence>
<dbReference type="InterPro" id="IPR015888">
    <property type="entry name" value="Fuc_isomerase_C"/>
</dbReference>
<evidence type="ECO:0000256" key="2">
    <source>
        <dbReference type="ARBA" id="ARBA00022723"/>
    </source>
</evidence>
<dbReference type="InterPro" id="IPR012888">
    <property type="entry name" value="Fucose_iso_N1"/>
</dbReference>
<evidence type="ECO:0000256" key="5">
    <source>
        <dbReference type="ARBA" id="ARBA00023253"/>
    </source>
</evidence>
<dbReference type="AlphaFoldDB" id="A0A0G2ZAD3"/>
<accession>A0A0G2ZAD3</accession>
<reference evidence="10 11" key="1">
    <citation type="submission" date="2015-04" db="EMBL/GenBank/DDBJ databases">
        <title>Complete Genome Sequence of Kosmotoga pacifica SLHLJ1.</title>
        <authorList>
            <person name="Jiang L.J."/>
            <person name="Shao Z.Z."/>
            <person name="Jebbar M."/>
        </authorList>
    </citation>
    <scope>NUCLEOTIDE SEQUENCE [LARGE SCALE GENOMIC DNA]</scope>
    <source>
        <strain evidence="10 11">SLHLJ1</strain>
    </source>
</reference>
<evidence type="ECO:0000259" key="8">
    <source>
        <dbReference type="Pfam" id="PF07881"/>
    </source>
</evidence>
<name>A0A0G2ZAD3_9BACT</name>
<keyword evidence="1" id="KW-0963">Cytoplasm</keyword>
<dbReference type="InterPro" id="IPR009015">
    <property type="entry name" value="Fucose_isomerase_N/cen_sf"/>
</dbReference>
<dbReference type="GO" id="GO:0030145">
    <property type="term" value="F:manganese ion binding"/>
    <property type="evidence" value="ECO:0007669"/>
    <property type="project" value="InterPro"/>
</dbReference>
<dbReference type="GO" id="GO:0019571">
    <property type="term" value="P:D-arabinose catabolic process"/>
    <property type="evidence" value="ECO:0007669"/>
    <property type="project" value="TreeGrafter"/>
</dbReference>
<dbReference type="PANTHER" id="PTHR37840:SF1">
    <property type="entry name" value="L-FUCOSE ISOMERASE"/>
    <property type="match status" value="1"/>
</dbReference>
<evidence type="ECO:0000256" key="6">
    <source>
        <dbReference type="ARBA" id="ARBA00023277"/>
    </source>
</evidence>
<evidence type="ECO:0000313" key="11">
    <source>
        <dbReference type="Proteomes" id="UP000035159"/>
    </source>
</evidence>
<dbReference type="GO" id="GO:0005737">
    <property type="term" value="C:cytoplasm"/>
    <property type="evidence" value="ECO:0007669"/>
    <property type="project" value="InterPro"/>
</dbReference>
<sequence>MKMRKRRVGIITFSDGREFVHKELLEMNKHFEDRLVKALEETGEIEVIRASEIVWKPSLAKKAGIELLKAQVEVTIFNYAIWCWPHLTVMASLFAPGPYLLYGQINPKYPGMVGLLAAAGALEQIGVFPERIWGEPENPEVIGKVLKFIRAASAVNRLKGERYGTFGGRPMGMYTAAANGDQWLKEFGIDVEQIDQYELVIRAEKISGEKRRKGREWLEKLANVIYDGKQLTPEILERQVAMYEAAMEIIREYELDFVGFKGQPEMTNNYATMDVVEAFLNDPYDWNGSKEPIVAATETDMDGALTMEIFKHIAQTPVLFADVRHYFEDKDILDLCNSGTHATYFAGKSFDPEVNLKKVTLYPESFYFPAGGAAVKHFAAPGRVTMARLARQNGKYVMTIVPGEFLELPENEMEKLAKDVQIEWPHAYMKLDTDMETFLRNYPCNHIHGVYGDYTEELVHFCRLKGIEYRILGSQK</sequence>
<dbReference type="GO" id="GO:0008790">
    <property type="term" value="F:arabinose isomerase activity"/>
    <property type="evidence" value="ECO:0007669"/>
    <property type="project" value="TreeGrafter"/>
</dbReference>
<feature type="domain" description="L-fucose isomerase N-terminal-2" evidence="9">
    <location>
        <begin position="258"/>
        <end position="309"/>
    </location>
</feature>
<dbReference type="Proteomes" id="UP000035159">
    <property type="component" value="Chromosome"/>
</dbReference>
<dbReference type="SUPFAM" id="SSF53743">
    <property type="entry name" value="FucI/AraA N-terminal and middle domains"/>
    <property type="match status" value="1"/>
</dbReference>
<dbReference type="Gene3D" id="3.20.14.10">
    <property type="entry name" value="L-fucose/L-arabinose isomerase, C-terminal"/>
    <property type="match status" value="1"/>
</dbReference>
<evidence type="ECO:0000259" key="9">
    <source>
        <dbReference type="Pfam" id="PF07882"/>
    </source>
</evidence>
<protein>
    <submittedName>
        <fullName evidence="10">Fucose isomerase</fullName>
    </submittedName>
</protein>
<proteinExistence type="predicted"/>
<dbReference type="STRING" id="1330330.IX53_03525"/>
<dbReference type="Pfam" id="PF07881">
    <property type="entry name" value="Fucose_iso_N1"/>
    <property type="match status" value="1"/>
</dbReference>
<dbReference type="InterPro" id="IPR004216">
    <property type="entry name" value="Fuc/Ara_isomerase_C"/>
</dbReference>
<evidence type="ECO:0000259" key="7">
    <source>
        <dbReference type="Pfam" id="PF02952"/>
    </source>
</evidence>
<dbReference type="Pfam" id="PF07882">
    <property type="entry name" value="Fucose_iso_N2"/>
    <property type="match status" value="1"/>
</dbReference>
<evidence type="ECO:0000256" key="4">
    <source>
        <dbReference type="ARBA" id="ARBA00023235"/>
    </source>
</evidence>